<keyword evidence="2" id="KW-1185">Reference proteome</keyword>
<accession>A0ABQ9HQN4</accession>
<dbReference type="EMBL" id="JARBHB010000004">
    <property type="protein sequence ID" value="KAJ8886595.1"/>
    <property type="molecule type" value="Genomic_DNA"/>
</dbReference>
<name>A0ABQ9HQN4_9NEOP</name>
<sequence length="196" mass="22968">MWLTPRKSRINGSMKRRYIHQIKAESAWTGLQNDSEEEKQADRNMTSIAFVFMKTLQTPVLTTGICYYKRRLWTYCLDIHDLCTNQATIKNNASHGPQEIGSCLLHYIKKNVATKQLTVYSNQCGGQNCNIKISLLHQCMVVYSYYIPEDIHYKFFVSMHSHLEFSVIEKNKKYHPIHTPFDWVHVVTSQKNIHCH</sequence>
<feature type="non-terminal residue" evidence="1">
    <location>
        <position position="196"/>
    </location>
</feature>
<evidence type="ECO:0000313" key="1">
    <source>
        <dbReference type="EMBL" id="KAJ8886595.1"/>
    </source>
</evidence>
<protein>
    <submittedName>
        <fullName evidence="1">Uncharacterized protein</fullName>
    </submittedName>
</protein>
<dbReference type="Proteomes" id="UP001159363">
    <property type="component" value="Chromosome X"/>
</dbReference>
<organism evidence="1 2">
    <name type="scientific">Dryococelus australis</name>
    <dbReference type="NCBI Taxonomy" id="614101"/>
    <lineage>
        <taxon>Eukaryota</taxon>
        <taxon>Metazoa</taxon>
        <taxon>Ecdysozoa</taxon>
        <taxon>Arthropoda</taxon>
        <taxon>Hexapoda</taxon>
        <taxon>Insecta</taxon>
        <taxon>Pterygota</taxon>
        <taxon>Neoptera</taxon>
        <taxon>Polyneoptera</taxon>
        <taxon>Phasmatodea</taxon>
        <taxon>Verophasmatodea</taxon>
        <taxon>Anareolatae</taxon>
        <taxon>Phasmatidae</taxon>
        <taxon>Eurycanthinae</taxon>
        <taxon>Dryococelus</taxon>
    </lineage>
</organism>
<proteinExistence type="predicted"/>
<comment type="caution">
    <text evidence="1">The sequence shown here is derived from an EMBL/GenBank/DDBJ whole genome shotgun (WGS) entry which is preliminary data.</text>
</comment>
<evidence type="ECO:0000313" key="2">
    <source>
        <dbReference type="Proteomes" id="UP001159363"/>
    </source>
</evidence>
<gene>
    <name evidence="1" type="ORF">PR048_012807</name>
</gene>
<reference evidence="1 2" key="1">
    <citation type="submission" date="2023-02" db="EMBL/GenBank/DDBJ databases">
        <title>LHISI_Scaffold_Assembly.</title>
        <authorList>
            <person name="Stuart O.P."/>
            <person name="Cleave R."/>
            <person name="Magrath M.J.L."/>
            <person name="Mikheyev A.S."/>
        </authorList>
    </citation>
    <scope>NUCLEOTIDE SEQUENCE [LARGE SCALE GENOMIC DNA]</scope>
    <source>
        <strain evidence="1">Daus_M_001</strain>
        <tissue evidence="1">Leg muscle</tissue>
    </source>
</reference>